<dbReference type="AlphaFoldDB" id="A0A9D4E821"/>
<evidence type="ECO:0000256" key="1">
    <source>
        <dbReference type="SAM" id="SignalP"/>
    </source>
</evidence>
<proteinExistence type="predicted"/>
<organism evidence="2 3">
    <name type="scientific">Dreissena polymorpha</name>
    <name type="common">Zebra mussel</name>
    <name type="synonym">Mytilus polymorpha</name>
    <dbReference type="NCBI Taxonomy" id="45954"/>
    <lineage>
        <taxon>Eukaryota</taxon>
        <taxon>Metazoa</taxon>
        <taxon>Spiralia</taxon>
        <taxon>Lophotrochozoa</taxon>
        <taxon>Mollusca</taxon>
        <taxon>Bivalvia</taxon>
        <taxon>Autobranchia</taxon>
        <taxon>Heteroconchia</taxon>
        <taxon>Euheterodonta</taxon>
        <taxon>Imparidentia</taxon>
        <taxon>Neoheterodontei</taxon>
        <taxon>Myida</taxon>
        <taxon>Dreissenoidea</taxon>
        <taxon>Dreissenidae</taxon>
        <taxon>Dreissena</taxon>
    </lineage>
</organism>
<gene>
    <name evidence="2" type="ORF">DPMN_174912</name>
</gene>
<protein>
    <submittedName>
        <fullName evidence="2">Uncharacterized protein</fullName>
    </submittedName>
</protein>
<reference evidence="2" key="2">
    <citation type="submission" date="2020-11" db="EMBL/GenBank/DDBJ databases">
        <authorList>
            <person name="McCartney M.A."/>
            <person name="Auch B."/>
            <person name="Kono T."/>
            <person name="Mallez S."/>
            <person name="Becker A."/>
            <person name="Gohl D.M."/>
            <person name="Silverstein K.A.T."/>
            <person name="Koren S."/>
            <person name="Bechman K.B."/>
            <person name="Herman A."/>
            <person name="Abrahante J.E."/>
            <person name="Garbe J."/>
        </authorList>
    </citation>
    <scope>NUCLEOTIDE SEQUENCE</scope>
    <source>
        <strain evidence="2">Duluth1</strain>
        <tissue evidence="2">Whole animal</tissue>
    </source>
</reference>
<reference evidence="2" key="1">
    <citation type="journal article" date="2019" name="bioRxiv">
        <title>The Genome of the Zebra Mussel, Dreissena polymorpha: A Resource for Invasive Species Research.</title>
        <authorList>
            <person name="McCartney M.A."/>
            <person name="Auch B."/>
            <person name="Kono T."/>
            <person name="Mallez S."/>
            <person name="Zhang Y."/>
            <person name="Obille A."/>
            <person name="Becker A."/>
            <person name="Abrahante J.E."/>
            <person name="Garbe J."/>
            <person name="Badalamenti J.P."/>
            <person name="Herman A."/>
            <person name="Mangelson H."/>
            <person name="Liachko I."/>
            <person name="Sullivan S."/>
            <person name="Sone E.D."/>
            <person name="Koren S."/>
            <person name="Silverstein K.A.T."/>
            <person name="Beckman K.B."/>
            <person name="Gohl D.M."/>
        </authorList>
    </citation>
    <scope>NUCLEOTIDE SEQUENCE</scope>
    <source>
        <strain evidence="2">Duluth1</strain>
        <tissue evidence="2">Whole animal</tissue>
    </source>
</reference>
<name>A0A9D4E821_DREPO</name>
<feature type="signal peptide" evidence="1">
    <location>
        <begin position="1"/>
        <end position="18"/>
    </location>
</feature>
<keyword evidence="1" id="KW-0732">Signal</keyword>
<accession>A0A9D4E821</accession>
<keyword evidence="3" id="KW-1185">Reference proteome</keyword>
<comment type="caution">
    <text evidence="2">The sequence shown here is derived from an EMBL/GenBank/DDBJ whole genome shotgun (WGS) entry which is preliminary data.</text>
</comment>
<feature type="chain" id="PRO_5039731671" evidence="1">
    <location>
        <begin position="19"/>
        <end position="123"/>
    </location>
</feature>
<evidence type="ECO:0000313" key="2">
    <source>
        <dbReference type="EMBL" id="KAH3773550.1"/>
    </source>
</evidence>
<sequence>MNFALVFVMLMLFVIINGVIESLLGGYDNKVATFDSNARASSIHFREIEVSVTLLTALTCGQFRRKWVVSPHAKQGPEATALVNSVETPYHRMQLRFQHRKCSRNTHMDENDLFHRLPEVQTA</sequence>
<dbReference type="Proteomes" id="UP000828390">
    <property type="component" value="Unassembled WGS sequence"/>
</dbReference>
<dbReference type="EMBL" id="JAIWYP010000009">
    <property type="protein sequence ID" value="KAH3773550.1"/>
    <property type="molecule type" value="Genomic_DNA"/>
</dbReference>
<evidence type="ECO:0000313" key="3">
    <source>
        <dbReference type="Proteomes" id="UP000828390"/>
    </source>
</evidence>